<feature type="non-terminal residue" evidence="1">
    <location>
        <position position="450"/>
    </location>
</feature>
<proteinExistence type="predicted"/>
<dbReference type="EMBL" id="LAZR01046059">
    <property type="protein sequence ID" value="KKK97422.1"/>
    <property type="molecule type" value="Genomic_DNA"/>
</dbReference>
<accession>A0A0F8ZUD8</accession>
<protein>
    <recommendedName>
        <fullName evidence="2">SMP-30/Gluconolactonase/LRE-like region domain-containing protein</fullName>
    </recommendedName>
</protein>
<dbReference type="InterPro" id="IPR011042">
    <property type="entry name" value="6-blade_b-propeller_TolB-like"/>
</dbReference>
<sequence length="450" mass="49205">TYAGAVLVDQTSPGRVFLAAGADGKTIYMTGIERGPSAKGERPNKPAVYKTVLPARGQAKVFFGHPRRAGDGDKRLNNPRGLAADGKGNLLIADHGNDRIAVVREADGKFLGAYAVPSPDWVDVHPASGAIYVHTAGSVVKFARPDKPGGELRELARLKLPKLPQREAARARWYFALDRQADPPVLWVGLSRGGTALMRCREVGGKFGPLTQAGYYAPKNFFNIATSLDRNRVLCKHGYNVVEVLDERTGKIGRLRLTGSPGQTYRFGPNGQLYGMDHAWPNGIRRWDAKGKSLPFAATAADPTLRGRLPNRPSGTTSWERDFDVDRAGNVYVKIRGKRYHGRMRVDKYDRDGNFIQTLIWVVSDGALGPRVGPRGNVYIAECVKPPGKSYPDFFKGNLPKTKIDKRGDVAQQFNDGNTTGTSREDSTLAWSNDNTHLVGLCAPGLLSQR</sequence>
<dbReference type="SUPFAM" id="SSF63829">
    <property type="entry name" value="Calcium-dependent phosphotriesterase"/>
    <property type="match status" value="1"/>
</dbReference>
<dbReference type="Gene3D" id="2.120.10.30">
    <property type="entry name" value="TolB, C-terminal domain"/>
    <property type="match status" value="1"/>
</dbReference>
<dbReference type="AlphaFoldDB" id="A0A0F8ZUD8"/>
<evidence type="ECO:0000313" key="1">
    <source>
        <dbReference type="EMBL" id="KKK97422.1"/>
    </source>
</evidence>
<reference evidence="1" key="1">
    <citation type="journal article" date="2015" name="Nature">
        <title>Complex archaea that bridge the gap between prokaryotes and eukaryotes.</title>
        <authorList>
            <person name="Spang A."/>
            <person name="Saw J.H."/>
            <person name="Jorgensen S.L."/>
            <person name="Zaremba-Niedzwiedzka K."/>
            <person name="Martijn J."/>
            <person name="Lind A.E."/>
            <person name="van Eijk R."/>
            <person name="Schleper C."/>
            <person name="Guy L."/>
            <person name="Ettema T.J."/>
        </authorList>
    </citation>
    <scope>NUCLEOTIDE SEQUENCE</scope>
</reference>
<feature type="non-terminal residue" evidence="1">
    <location>
        <position position="1"/>
    </location>
</feature>
<evidence type="ECO:0008006" key="2">
    <source>
        <dbReference type="Google" id="ProtNLM"/>
    </source>
</evidence>
<comment type="caution">
    <text evidence="1">The sequence shown here is derived from an EMBL/GenBank/DDBJ whole genome shotgun (WGS) entry which is preliminary data.</text>
</comment>
<organism evidence="1">
    <name type="scientific">marine sediment metagenome</name>
    <dbReference type="NCBI Taxonomy" id="412755"/>
    <lineage>
        <taxon>unclassified sequences</taxon>
        <taxon>metagenomes</taxon>
        <taxon>ecological metagenomes</taxon>
    </lineage>
</organism>
<name>A0A0F8ZUD8_9ZZZZ</name>
<dbReference type="SUPFAM" id="SSF75011">
    <property type="entry name" value="3-carboxy-cis,cis-mucoante lactonizing enzyme"/>
    <property type="match status" value="1"/>
</dbReference>
<gene>
    <name evidence="1" type="ORF">LCGC14_2652910</name>
</gene>